<dbReference type="RefSeq" id="WP_204547392.1">
    <property type="nucleotide sequence ID" value="NZ_JAFBFI010000027.1"/>
</dbReference>
<feature type="transmembrane region" description="Helical" evidence="6">
    <location>
        <begin position="53"/>
        <end position="76"/>
    </location>
</feature>
<feature type="transmembrane region" description="Helical" evidence="6">
    <location>
        <begin position="12"/>
        <end position="33"/>
    </location>
</feature>
<feature type="transmembrane region" description="Helical" evidence="6">
    <location>
        <begin position="484"/>
        <end position="506"/>
    </location>
</feature>
<dbReference type="PANTHER" id="PTHR30250:SF29">
    <property type="entry name" value="POLYSACCHARIDE BIOSYNTHESIS PROTEIN C-TERMINAL DOMAIN-CONTAINING PROTEIN"/>
    <property type="match status" value="1"/>
</dbReference>
<dbReference type="PIRSF" id="PIRSF038958">
    <property type="entry name" value="PG_synth_SpoVB"/>
    <property type="match status" value="1"/>
</dbReference>
<dbReference type="EMBL" id="JAFBFI010000027">
    <property type="protein sequence ID" value="MBM7694556.1"/>
    <property type="molecule type" value="Genomic_DNA"/>
</dbReference>
<evidence type="ECO:0000256" key="3">
    <source>
        <dbReference type="ARBA" id="ARBA00022692"/>
    </source>
</evidence>
<dbReference type="InterPro" id="IPR002797">
    <property type="entry name" value="Polysacc_synth"/>
</dbReference>
<evidence type="ECO:0000256" key="2">
    <source>
        <dbReference type="ARBA" id="ARBA00022475"/>
    </source>
</evidence>
<feature type="transmembrane region" description="Helical" evidence="6">
    <location>
        <begin position="449"/>
        <end position="472"/>
    </location>
</feature>
<accession>A0ABS2QQP5</accession>
<keyword evidence="2" id="KW-1003">Cell membrane</keyword>
<organism evidence="7 8">
    <name type="scientific">Peribacillus deserti</name>
    <dbReference type="NCBI Taxonomy" id="673318"/>
    <lineage>
        <taxon>Bacteria</taxon>
        <taxon>Bacillati</taxon>
        <taxon>Bacillota</taxon>
        <taxon>Bacilli</taxon>
        <taxon>Bacillales</taxon>
        <taxon>Bacillaceae</taxon>
        <taxon>Peribacillus</taxon>
    </lineage>
</organism>
<evidence type="ECO:0000256" key="6">
    <source>
        <dbReference type="SAM" id="Phobius"/>
    </source>
</evidence>
<dbReference type="InterPro" id="IPR024923">
    <property type="entry name" value="PG_synth_SpoVB"/>
</dbReference>
<gene>
    <name evidence="7" type="ORF">JOC77_004019</name>
</gene>
<name>A0ABS2QQP5_9BACI</name>
<dbReference type="Proteomes" id="UP000823486">
    <property type="component" value="Unassembled WGS sequence"/>
</dbReference>
<feature type="transmembrane region" description="Helical" evidence="6">
    <location>
        <begin position="126"/>
        <end position="147"/>
    </location>
</feature>
<dbReference type="InterPro" id="IPR050833">
    <property type="entry name" value="Poly_Biosynth_Transport"/>
</dbReference>
<dbReference type="PANTHER" id="PTHR30250">
    <property type="entry name" value="PST FAMILY PREDICTED COLANIC ACID TRANSPORTER"/>
    <property type="match status" value="1"/>
</dbReference>
<feature type="transmembrane region" description="Helical" evidence="6">
    <location>
        <begin position="326"/>
        <end position="349"/>
    </location>
</feature>
<keyword evidence="5 6" id="KW-0472">Membrane</keyword>
<evidence type="ECO:0000256" key="4">
    <source>
        <dbReference type="ARBA" id="ARBA00022989"/>
    </source>
</evidence>
<feature type="transmembrane region" description="Helical" evidence="6">
    <location>
        <begin position="192"/>
        <end position="213"/>
    </location>
</feature>
<protein>
    <submittedName>
        <fullName evidence="7">PST family polysaccharide transporter</fullName>
    </submittedName>
</protein>
<comment type="caution">
    <text evidence="7">The sequence shown here is derived from an EMBL/GenBank/DDBJ whole genome shotgun (WGS) entry which is preliminary data.</text>
</comment>
<reference evidence="7 8" key="1">
    <citation type="submission" date="2021-01" db="EMBL/GenBank/DDBJ databases">
        <title>Genomic Encyclopedia of Type Strains, Phase IV (KMG-IV): sequencing the most valuable type-strain genomes for metagenomic binning, comparative biology and taxonomic classification.</title>
        <authorList>
            <person name="Goeker M."/>
        </authorList>
    </citation>
    <scope>NUCLEOTIDE SEQUENCE [LARGE SCALE GENOMIC DNA]</scope>
    <source>
        <strain evidence="7 8">DSM 105482</strain>
    </source>
</reference>
<feature type="transmembrane region" description="Helical" evidence="6">
    <location>
        <begin position="361"/>
        <end position="381"/>
    </location>
</feature>
<feature type="transmembrane region" description="Helical" evidence="6">
    <location>
        <begin position="234"/>
        <end position="255"/>
    </location>
</feature>
<keyword evidence="4 6" id="KW-1133">Transmembrane helix</keyword>
<feature type="transmembrane region" description="Helical" evidence="6">
    <location>
        <begin position="168"/>
        <end position="186"/>
    </location>
</feature>
<evidence type="ECO:0000313" key="8">
    <source>
        <dbReference type="Proteomes" id="UP000823486"/>
    </source>
</evidence>
<feature type="transmembrane region" description="Helical" evidence="6">
    <location>
        <begin position="88"/>
        <end position="114"/>
    </location>
</feature>
<sequence>MAAKPEDLSGTIFRGAAILTAAAIFTKILSAFYRIPYQNIAGDLGFYIYQQVYPLYGISVILSTYGFPVVISKLIAEKSRGKEETRSIVAISFIVLSILGLLIFLGVFFGAGWISVCMGDRKLEPLLRISAFAFLFMPVVSVVRGFFQGRNEMLPTAVSQIAEQSVRVLFIIVVTYLLLKQGHSLYAAGGGAVLGSVIGAFASVLALVTFMWIGRYSFTFTDFSFKRMKEVTRALFIQGTAFCISSLLLTLTQLVDSFTLYSLLIERGMEETAAKELKGIFDRGQPLLQLGSIAATSLSLAIVPLLSSSRARTDRQYLLQKVKLALTVTITAGVAAAIGLILIIKPVNIMLFTDNSGSETLAVLAITILFSSLIMISSVILQSIGIIWPAMLAILTGIVLKFLLNLWLVPVFSIKGAACSTAVSYIFIFLALFILLWKKMKVPLVESKHLMIWIFTAISMAVTLYVHAWVFSLLVSAGSSPGRMFSSIQALTAVCAGAVVYMKLILRSGMFAPEELSLLPFGSRLSLIFKKPKQ</sequence>
<keyword evidence="8" id="KW-1185">Reference proteome</keyword>
<feature type="transmembrane region" description="Helical" evidence="6">
    <location>
        <begin position="414"/>
        <end position="437"/>
    </location>
</feature>
<feature type="transmembrane region" description="Helical" evidence="6">
    <location>
        <begin position="287"/>
        <end position="306"/>
    </location>
</feature>
<proteinExistence type="predicted"/>
<evidence type="ECO:0000313" key="7">
    <source>
        <dbReference type="EMBL" id="MBM7694556.1"/>
    </source>
</evidence>
<evidence type="ECO:0000256" key="5">
    <source>
        <dbReference type="ARBA" id="ARBA00023136"/>
    </source>
</evidence>
<dbReference type="Pfam" id="PF01943">
    <property type="entry name" value="Polysacc_synt"/>
    <property type="match status" value="1"/>
</dbReference>
<comment type="subcellular location">
    <subcellularLocation>
        <location evidence="1">Cell membrane</location>
        <topology evidence="1">Multi-pass membrane protein</topology>
    </subcellularLocation>
</comment>
<evidence type="ECO:0000256" key="1">
    <source>
        <dbReference type="ARBA" id="ARBA00004651"/>
    </source>
</evidence>
<keyword evidence="3 6" id="KW-0812">Transmembrane</keyword>
<feature type="transmembrane region" description="Helical" evidence="6">
    <location>
        <begin position="388"/>
        <end position="408"/>
    </location>
</feature>
<dbReference type="CDD" id="cd13124">
    <property type="entry name" value="MATE_SpoVB_like"/>
    <property type="match status" value="1"/>
</dbReference>